<evidence type="ECO:0008006" key="3">
    <source>
        <dbReference type="Google" id="ProtNLM"/>
    </source>
</evidence>
<dbReference type="RefSeq" id="WP_157841760.1">
    <property type="nucleotide sequence ID" value="NZ_JBHSJE010000017.1"/>
</dbReference>
<dbReference type="GeneID" id="43426571"/>
<dbReference type="EMBL" id="JBHSJE010000017">
    <property type="protein sequence ID" value="MFC4983455.1"/>
    <property type="molecule type" value="Genomic_DNA"/>
</dbReference>
<evidence type="ECO:0000313" key="2">
    <source>
        <dbReference type="Proteomes" id="UP001595908"/>
    </source>
</evidence>
<comment type="caution">
    <text evidence="1">The sequence shown here is derived from an EMBL/GenBank/DDBJ whole genome shotgun (WGS) entry which is preliminary data.</text>
</comment>
<reference evidence="2" key="1">
    <citation type="journal article" date="2019" name="Int. J. Syst. Evol. Microbiol.">
        <title>The Global Catalogue of Microorganisms (GCM) 10K type strain sequencing project: providing services to taxonomists for standard genome sequencing and annotation.</title>
        <authorList>
            <consortium name="The Broad Institute Genomics Platform"/>
            <consortium name="The Broad Institute Genome Sequencing Center for Infectious Disease"/>
            <person name="Wu L."/>
            <person name="Ma J."/>
        </authorList>
    </citation>
    <scope>NUCLEOTIDE SEQUENCE [LARGE SCALE GENOMIC DNA]</scope>
    <source>
        <strain evidence="2">ICMP 257</strain>
    </source>
</reference>
<dbReference type="Proteomes" id="UP001595908">
    <property type="component" value="Unassembled WGS sequence"/>
</dbReference>
<accession>A0ABV9VHM7</accession>
<evidence type="ECO:0000313" key="1">
    <source>
        <dbReference type="EMBL" id="MFC4983455.1"/>
    </source>
</evidence>
<proteinExistence type="predicted"/>
<name>A0ABV9VHM7_STRAZ</name>
<organism evidence="1 2">
    <name type="scientific">Streptomyces atroolivaceus</name>
    <dbReference type="NCBI Taxonomy" id="66869"/>
    <lineage>
        <taxon>Bacteria</taxon>
        <taxon>Bacillati</taxon>
        <taxon>Actinomycetota</taxon>
        <taxon>Actinomycetes</taxon>
        <taxon>Kitasatosporales</taxon>
        <taxon>Streptomycetaceae</taxon>
        <taxon>Streptomyces</taxon>
    </lineage>
</organism>
<gene>
    <name evidence="1" type="ORF">ACFPL4_34865</name>
</gene>
<keyword evidence="2" id="KW-1185">Reference proteome</keyword>
<protein>
    <recommendedName>
        <fullName evidence="3">Transposase</fullName>
    </recommendedName>
</protein>
<sequence>MHEPLCTPTGVPALASVTPDLLASVIARHLEVLRSEARKRGLWVQIDALVKQFPRTRP</sequence>